<dbReference type="EC" id="3.2.1.22" evidence="2"/>
<evidence type="ECO:0000259" key="5">
    <source>
        <dbReference type="Pfam" id="PF16875"/>
    </source>
</evidence>
<dbReference type="GO" id="GO:0004557">
    <property type="term" value="F:alpha-galactosidase activity"/>
    <property type="evidence" value="ECO:0007669"/>
    <property type="project" value="UniProtKB-EC"/>
</dbReference>
<dbReference type="InterPro" id="IPR017853">
    <property type="entry name" value="GH"/>
</dbReference>
<dbReference type="Gene3D" id="3.20.20.70">
    <property type="entry name" value="Aldolase class I"/>
    <property type="match status" value="1"/>
</dbReference>
<dbReference type="Proteomes" id="UP000034786">
    <property type="component" value="Unassembled WGS sequence"/>
</dbReference>
<dbReference type="InterPro" id="IPR031704">
    <property type="entry name" value="Glyco_hydro_36_N"/>
</dbReference>
<feature type="domain" description="Glycosyl hydrolase family 36 N-terminal" evidence="5">
    <location>
        <begin position="84"/>
        <end position="181"/>
    </location>
</feature>
<dbReference type="InterPro" id="IPR002252">
    <property type="entry name" value="Glyco_hydro_36"/>
</dbReference>
<organism evidence="6 7">
    <name type="scientific">Streptomyces variegatus</name>
    <dbReference type="NCBI Taxonomy" id="284040"/>
    <lineage>
        <taxon>Bacteria</taxon>
        <taxon>Bacillati</taxon>
        <taxon>Actinomycetota</taxon>
        <taxon>Actinomycetes</taxon>
        <taxon>Kitasatosporales</taxon>
        <taxon>Streptomycetaceae</taxon>
        <taxon>Streptomyces</taxon>
    </lineage>
</organism>
<dbReference type="CDD" id="cd14791">
    <property type="entry name" value="GH36"/>
    <property type="match status" value="1"/>
</dbReference>
<evidence type="ECO:0000256" key="2">
    <source>
        <dbReference type="ARBA" id="ARBA00012755"/>
    </source>
</evidence>
<dbReference type="EMBL" id="JYJH01000033">
    <property type="protein sequence ID" value="KJK35153.1"/>
    <property type="molecule type" value="Genomic_DNA"/>
</dbReference>
<dbReference type="STRING" id="284040.UK15_32245"/>
<evidence type="ECO:0000313" key="7">
    <source>
        <dbReference type="Proteomes" id="UP000034786"/>
    </source>
</evidence>
<dbReference type="PANTHER" id="PTHR43053">
    <property type="entry name" value="GLYCOSIDASE FAMILY 31"/>
    <property type="match status" value="1"/>
</dbReference>
<name>A0A0M2GJ93_9ACTN</name>
<keyword evidence="7" id="KW-1185">Reference proteome</keyword>
<dbReference type="InterPro" id="IPR050985">
    <property type="entry name" value="Alpha-glycosidase_related"/>
</dbReference>
<reference evidence="7" key="1">
    <citation type="submission" date="2015-02" db="EMBL/GenBank/DDBJ databases">
        <authorList>
            <person name="Ju K.-S."/>
            <person name="Doroghazi J.R."/>
            <person name="Metcalf W."/>
        </authorList>
    </citation>
    <scope>NUCLEOTIDE SEQUENCE [LARGE SCALE GENOMIC DNA]</scope>
    <source>
        <strain evidence="7">NRRL B-16380</strain>
    </source>
</reference>
<protein>
    <recommendedName>
        <fullName evidence="2">alpha-galactosidase</fullName>
        <ecNumber evidence="2">3.2.1.22</ecNumber>
    </recommendedName>
</protein>
<gene>
    <name evidence="6" type="ORF">UK15_32245</name>
</gene>
<keyword evidence="4" id="KW-0326">Glycosidase</keyword>
<keyword evidence="3" id="KW-0378">Hydrolase</keyword>
<dbReference type="Pfam" id="PF02065">
    <property type="entry name" value="Melibiase"/>
    <property type="match status" value="1"/>
</dbReference>
<proteinExistence type="predicted"/>
<dbReference type="InterPro" id="IPR038417">
    <property type="entry name" value="Alpga-gal_N_sf"/>
</dbReference>
<dbReference type="AlphaFoldDB" id="A0A0M2GJ93"/>
<dbReference type="GO" id="GO:0016052">
    <property type="term" value="P:carbohydrate catabolic process"/>
    <property type="evidence" value="ECO:0007669"/>
    <property type="project" value="InterPro"/>
</dbReference>
<comment type="catalytic activity">
    <reaction evidence="1">
        <text>Hydrolysis of terminal, non-reducing alpha-D-galactose residues in alpha-D-galactosides, including galactose oligosaccharides, galactomannans and galactolipids.</text>
        <dbReference type="EC" id="3.2.1.22"/>
    </reaction>
</comment>
<dbReference type="PRINTS" id="PR00743">
    <property type="entry name" value="GLHYDRLASE36"/>
</dbReference>
<evidence type="ECO:0000256" key="3">
    <source>
        <dbReference type="ARBA" id="ARBA00022801"/>
    </source>
</evidence>
<sequence>MIDTRVLLDWGHDALRLIIDADQDGRPRLRHLGAPDTVPRPAGSRESLPLVEAVVGAQGPDSSSRRLVDSVGARLRYLSHDARRDGDWHQLTVRLHDPETDLAADVVYRSPDGIPVLRAHVELRNGGSNPLDLESVTSLVLGVLTTDPAQQETADLLWAENEWMDEHRWQRRPLRQAVPHINGRVHQPYRKGAFTIAGKGSCSSGGHLPMGALSDRETGRTWLWQLEINGGGWQWECGENMDTGFLSLSGPTNVRHGWSHRLEPGASFTTVPVALALTETGGIDEAFAALTRYRRAIRRPHPDHQHLPVIFNDYMNCLMGDPTTARLLPHVDAAAEAGAEYFVIDAGWYDDGDGGWWTTVGAWEPAPSRFPGEGGLGEVMDRIRERGMVPGLWLEPEVVGVRSPVATALPDEAFFRRHGARVNANGRYHLDLRHPAARAHLDEVVDRLVDGLGIGYFKLDYNVDAGSGTSSHPGEAPADGLLGHNRAFLDWLDGVLDRHPGLVLESCASGGKRSDYALLSRVQLHSTSDQQNLELYAPIAAAAPTAVTPEQGAVWAYPLPDDSLDEVAFTMASALLGRIHLSGLLPELAPDALALAHEAVAVHKSIRGDLATAVPAWPLGLPGWYDPWVALALHTPDTTYVTVWRRPGDDSDESAVLPFPTLRGARVGVDVLYPSTTKAQATWDPKAATLDVSLPSAPSAVLLRLSTRPE</sequence>
<dbReference type="PATRIC" id="fig|284040.3.peg.5267"/>
<dbReference type="SUPFAM" id="SSF51445">
    <property type="entry name" value="(Trans)glycosidases"/>
    <property type="match status" value="1"/>
</dbReference>
<dbReference type="InterPro" id="IPR013785">
    <property type="entry name" value="Aldolase_TIM"/>
</dbReference>
<dbReference type="PANTHER" id="PTHR43053:SF3">
    <property type="entry name" value="ALPHA-GALACTOSIDASE C-RELATED"/>
    <property type="match status" value="1"/>
</dbReference>
<dbReference type="Pfam" id="PF16875">
    <property type="entry name" value="Glyco_hydro_36N"/>
    <property type="match status" value="1"/>
</dbReference>
<evidence type="ECO:0000256" key="4">
    <source>
        <dbReference type="ARBA" id="ARBA00023295"/>
    </source>
</evidence>
<accession>A0A0M2GJ93</accession>
<evidence type="ECO:0000256" key="1">
    <source>
        <dbReference type="ARBA" id="ARBA00001255"/>
    </source>
</evidence>
<dbReference type="RefSeq" id="WP_031143158.1">
    <property type="nucleotide sequence ID" value="NZ_JYJH01000033.1"/>
</dbReference>
<evidence type="ECO:0000313" key="6">
    <source>
        <dbReference type="EMBL" id="KJK35153.1"/>
    </source>
</evidence>
<dbReference type="Gene3D" id="2.70.98.60">
    <property type="entry name" value="alpha-galactosidase from lactobacil brevis"/>
    <property type="match status" value="1"/>
</dbReference>
<comment type="caution">
    <text evidence="6">The sequence shown here is derived from an EMBL/GenBank/DDBJ whole genome shotgun (WGS) entry which is preliminary data.</text>
</comment>